<dbReference type="AlphaFoldDB" id="A0A7Z7PXV9"/>
<dbReference type="InterPro" id="IPR045540">
    <property type="entry name" value="YegS/DAGK_C"/>
</dbReference>
<evidence type="ECO:0000259" key="1">
    <source>
        <dbReference type="Pfam" id="PF19279"/>
    </source>
</evidence>
<evidence type="ECO:0000313" key="3">
    <source>
        <dbReference type="Proteomes" id="UP000254876"/>
    </source>
</evidence>
<organism evidence="2 3">
    <name type="scientific">Elizabethkingia anophelis</name>
    <dbReference type="NCBI Taxonomy" id="1117645"/>
    <lineage>
        <taxon>Bacteria</taxon>
        <taxon>Pseudomonadati</taxon>
        <taxon>Bacteroidota</taxon>
        <taxon>Flavobacteriia</taxon>
        <taxon>Flavobacteriales</taxon>
        <taxon>Weeksellaceae</taxon>
        <taxon>Elizabethkingia</taxon>
    </lineage>
</organism>
<accession>A0A7Z7PXV9</accession>
<dbReference type="EMBL" id="UFYD01000001">
    <property type="protein sequence ID" value="STD11697.1"/>
    <property type="molecule type" value="Genomic_DNA"/>
</dbReference>
<comment type="caution">
    <text evidence="2">The sequence shown here is derived from an EMBL/GenBank/DDBJ whole genome shotgun (WGS) entry which is preliminary data.</text>
</comment>
<dbReference type="SUPFAM" id="SSF111331">
    <property type="entry name" value="NAD kinase/diacylglycerol kinase-like"/>
    <property type="match status" value="1"/>
</dbReference>
<sequence length="106" mass="11751">MINEFEKLGERGMITYAKAFFYSLKERKTALYKIDANGNCISTHAEMVVIANAARYGTGAVISPFSKINDGTFEIVIFKPIPAKVLLHLTISSFLGNLENSPYVDN</sequence>
<feature type="domain" description="YegS/DAGK C-terminal" evidence="1">
    <location>
        <begin position="11"/>
        <end position="102"/>
    </location>
</feature>
<reference evidence="2 3" key="1">
    <citation type="submission" date="2018-06" db="EMBL/GenBank/DDBJ databases">
        <authorList>
            <consortium name="Pathogen Informatics"/>
            <person name="Doyle S."/>
        </authorList>
    </citation>
    <scope>NUCLEOTIDE SEQUENCE [LARGE SCALE GENOMIC DNA]</scope>
    <source>
        <strain evidence="2 3">NCTC10588</strain>
    </source>
</reference>
<dbReference type="Gene3D" id="2.60.200.40">
    <property type="match status" value="1"/>
</dbReference>
<dbReference type="InterPro" id="IPR016064">
    <property type="entry name" value="NAD/diacylglycerol_kinase_sf"/>
</dbReference>
<dbReference type="Pfam" id="PF19279">
    <property type="entry name" value="YegS_C"/>
    <property type="match status" value="1"/>
</dbReference>
<evidence type="ECO:0000313" key="2">
    <source>
        <dbReference type="EMBL" id="STD11697.1"/>
    </source>
</evidence>
<dbReference type="GO" id="GO:0016301">
    <property type="term" value="F:kinase activity"/>
    <property type="evidence" value="ECO:0007669"/>
    <property type="project" value="UniProtKB-KW"/>
</dbReference>
<gene>
    <name evidence="2" type="ORF">NCTC10588_03462</name>
</gene>
<dbReference type="RefSeq" id="WP_069214525.1">
    <property type="nucleotide sequence ID" value="NZ_UFYD01000001.1"/>
</dbReference>
<proteinExistence type="predicted"/>
<name>A0A7Z7PXV9_9FLAO</name>
<keyword evidence="2" id="KW-0418">Kinase</keyword>
<dbReference type="Proteomes" id="UP000254876">
    <property type="component" value="Unassembled WGS sequence"/>
</dbReference>
<keyword evidence="2" id="KW-0808">Transferase</keyword>
<protein>
    <submittedName>
        <fullName evidence="2">Lipid kinase, YegS/Rv2252/BmrU family</fullName>
    </submittedName>
</protein>